<dbReference type="AlphaFoldDB" id="A0AAQ3LEM3"/>
<dbReference type="PANTHER" id="PTHR46796:SF13">
    <property type="entry name" value="HTH-TYPE TRANSCRIPTIONAL ACTIVATOR RHAS"/>
    <property type="match status" value="1"/>
</dbReference>
<dbReference type="GO" id="GO:0043565">
    <property type="term" value="F:sequence-specific DNA binding"/>
    <property type="evidence" value="ECO:0007669"/>
    <property type="project" value="InterPro"/>
</dbReference>
<sequence>MNIPRENRIINWIDIETPLGTLVYCGSLYTEQIWMEEFRRLEFFSFSILIEGGGRYRDEQGHDIRLRAGDCIWVTPGVKHMYGCEQGDTWTELYLCFKGEPFQQWTKRALKERPVFHLGDPNIWFPRWSRILKSSPRNHAEAVSTLAKIHLLLNDINAADQQDWSFQERLEASKHHLQSWPSAQTPDWNILAAECGCSYETWRKAFRAHFDIAPAQYRRKHLMEQAALMMTRSALSNEQLADCFGCSDGFHFSKLFKSIMGITPNAYRQQLKEAL</sequence>
<dbReference type="InterPro" id="IPR014710">
    <property type="entry name" value="RmlC-like_jellyroll"/>
</dbReference>
<dbReference type="PANTHER" id="PTHR46796">
    <property type="entry name" value="HTH-TYPE TRANSCRIPTIONAL ACTIVATOR RHAS-RELATED"/>
    <property type="match status" value="1"/>
</dbReference>
<dbReference type="PROSITE" id="PS01124">
    <property type="entry name" value="HTH_ARAC_FAMILY_2"/>
    <property type="match status" value="1"/>
</dbReference>
<evidence type="ECO:0000256" key="2">
    <source>
        <dbReference type="ARBA" id="ARBA00023015"/>
    </source>
</evidence>
<keyword evidence="3" id="KW-0238">DNA-binding</keyword>
<name>A0AAQ3LEM3_9BACT</name>
<dbReference type="InterPro" id="IPR009057">
    <property type="entry name" value="Homeodomain-like_sf"/>
</dbReference>
<dbReference type="InterPro" id="IPR037923">
    <property type="entry name" value="HTH-like"/>
</dbReference>
<keyword evidence="4" id="KW-0804">Transcription</keyword>
<dbReference type="Gene3D" id="1.10.10.60">
    <property type="entry name" value="Homeodomain-like"/>
    <property type="match status" value="2"/>
</dbReference>
<gene>
    <name evidence="6" type="ORF">RZN69_08740</name>
</gene>
<evidence type="ECO:0000313" key="6">
    <source>
        <dbReference type="EMBL" id="WOO43179.1"/>
    </source>
</evidence>
<evidence type="ECO:0000313" key="7">
    <source>
        <dbReference type="Proteomes" id="UP001304300"/>
    </source>
</evidence>
<dbReference type="InterPro" id="IPR050204">
    <property type="entry name" value="AraC_XylS_family_regulators"/>
</dbReference>
<dbReference type="InterPro" id="IPR018060">
    <property type="entry name" value="HTH_AraC"/>
</dbReference>
<evidence type="ECO:0000256" key="3">
    <source>
        <dbReference type="ARBA" id="ARBA00023125"/>
    </source>
</evidence>
<feature type="domain" description="HTH araC/xylS-type" evidence="5">
    <location>
        <begin position="191"/>
        <end position="270"/>
    </location>
</feature>
<dbReference type="KEGG" id="puo:RZN69_08740"/>
<dbReference type="Pfam" id="PF12833">
    <property type="entry name" value="HTH_18"/>
    <property type="match status" value="1"/>
</dbReference>
<dbReference type="SUPFAM" id="SSF51215">
    <property type="entry name" value="Regulatory protein AraC"/>
    <property type="match status" value="1"/>
</dbReference>
<protein>
    <submittedName>
        <fullName evidence="6">AraC family transcriptional regulator</fullName>
    </submittedName>
</protein>
<accession>A0AAQ3LEM3</accession>
<dbReference type="GO" id="GO:0003700">
    <property type="term" value="F:DNA-binding transcription factor activity"/>
    <property type="evidence" value="ECO:0007669"/>
    <property type="project" value="InterPro"/>
</dbReference>
<reference evidence="6 7" key="1">
    <citation type="submission" date="2023-10" db="EMBL/GenBank/DDBJ databases">
        <title>Rubellicoccus peritrichatus gen. nov., sp. nov., isolated from an algae of coral reef tank.</title>
        <authorList>
            <person name="Luo J."/>
        </authorList>
    </citation>
    <scope>NUCLEOTIDE SEQUENCE [LARGE SCALE GENOMIC DNA]</scope>
    <source>
        <strain evidence="6 7">CR14</strain>
    </source>
</reference>
<dbReference type="SUPFAM" id="SSF46689">
    <property type="entry name" value="Homeodomain-like"/>
    <property type="match status" value="1"/>
</dbReference>
<dbReference type="Proteomes" id="UP001304300">
    <property type="component" value="Chromosome"/>
</dbReference>
<dbReference type="RefSeq" id="WP_317835721.1">
    <property type="nucleotide sequence ID" value="NZ_CP136920.1"/>
</dbReference>
<organism evidence="6 7">
    <name type="scientific">Rubellicoccus peritrichatus</name>
    <dbReference type="NCBI Taxonomy" id="3080537"/>
    <lineage>
        <taxon>Bacteria</taxon>
        <taxon>Pseudomonadati</taxon>
        <taxon>Verrucomicrobiota</taxon>
        <taxon>Opitutia</taxon>
        <taxon>Puniceicoccales</taxon>
        <taxon>Cerasicoccaceae</taxon>
        <taxon>Rubellicoccus</taxon>
    </lineage>
</organism>
<dbReference type="InterPro" id="IPR003313">
    <property type="entry name" value="AraC-bd"/>
</dbReference>
<dbReference type="SMART" id="SM00342">
    <property type="entry name" value="HTH_ARAC"/>
    <property type="match status" value="1"/>
</dbReference>
<dbReference type="EMBL" id="CP136920">
    <property type="protein sequence ID" value="WOO43179.1"/>
    <property type="molecule type" value="Genomic_DNA"/>
</dbReference>
<keyword evidence="2" id="KW-0805">Transcription regulation</keyword>
<dbReference type="Pfam" id="PF02311">
    <property type="entry name" value="AraC_binding"/>
    <property type="match status" value="1"/>
</dbReference>
<dbReference type="Gene3D" id="2.60.120.10">
    <property type="entry name" value="Jelly Rolls"/>
    <property type="match status" value="1"/>
</dbReference>
<evidence type="ECO:0000256" key="1">
    <source>
        <dbReference type="ARBA" id="ARBA00022490"/>
    </source>
</evidence>
<proteinExistence type="predicted"/>
<keyword evidence="1" id="KW-0963">Cytoplasm</keyword>
<evidence type="ECO:0000256" key="4">
    <source>
        <dbReference type="ARBA" id="ARBA00023163"/>
    </source>
</evidence>
<keyword evidence="7" id="KW-1185">Reference proteome</keyword>
<evidence type="ECO:0000259" key="5">
    <source>
        <dbReference type="PROSITE" id="PS01124"/>
    </source>
</evidence>